<organism evidence="2 3">
    <name type="scientific">Candidatus Iainarchaeum sp</name>
    <dbReference type="NCBI Taxonomy" id="3101447"/>
    <lineage>
        <taxon>Archaea</taxon>
        <taxon>Candidatus Iainarchaeota</taxon>
        <taxon>Candidatus Iainarchaeia</taxon>
        <taxon>Candidatus Iainarchaeales</taxon>
        <taxon>Candidatus Iainarchaeaceae</taxon>
        <taxon>Candidatus Iainarchaeum</taxon>
    </lineage>
</organism>
<protein>
    <submittedName>
        <fullName evidence="2">Class III signal peptide-containing protein</fullName>
    </submittedName>
</protein>
<dbReference type="EMBL" id="JABJNZ010000048">
    <property type="protein sequence ID" value="MBT4870661.1"/>
    <property type="molecule type" value="Genomic_DNA"/>
</dbReference>
<evidence type="ECO:0000313" key="3">
    <source>
        <dbReference type="Proteomes" id="UP000722459"/>
    </source>
</evidence>
<dbReference type="Pfam" id="PF04021">
    <property type="entry name" value="Class_IIIsignal"/>
    <property type="match status" value="1"/>
</dbReference>
<keyword evidence="1" id="KW-0472">Membrane</keyword>
<dbReference type="AlphaFoldDB" id="A0A8T5GFB0"/>
<dbReference type="SUPFAM" id="SSF49899">
    <property type="entry name" value="Concanavalin A-like lectins/glucanases"/>
    <property type="match status" value="1"/>
</dbReference>
<gene>
    <name evidence="2" type="ORF">HON47_03750</name>
</gene>
<sequence>MTTSKKTKAQGTLEYLLIIAVVIVIALILVSILTGFLGQGSQVSETQSKIYWSSQPLAITESVTDTDGNTIFVIKSSMDESITITFITVDGDLKLSATGSYTYGNIDVIGAEANSGTSRNFDGLIDEVMIFDKALTQEEILLLYNSGNGRSLEE</sequence>
<evidence type="ECO:0000313" key="2">
    <source>
        <dbReference type="EMBL" id="MBT4870661.1"/>
    </source>
</evidence>
<name>A0A8T5GFB0_9ARCH</name>
<feature type="transmembrane region" description="Helical" evidence="1">
    <location>
        <begin position="12"/>
        <end position="37"/>
    </location>
</feature>
<dbReference type="InterPro" id="IPR007166">
    <property type="entry name" value="Class3_signal_pept_motif"/>
</dbReference>
<accession>A0A8T5GFB0</accession>
<reference evidence="2" key="1">
    <citation type="journal article" date="2021" name="ISME J.">
        <title>Mercury methylation by metabolically versatile and cosmopolitan marine bacteria.</title>
        <authorList>
            <person name="Lin H."/>
            <person name="Ascher D.B."/>
            <person name="Myung Y."/>
            <person name="Lamborg C.H."/>
            <person name="Hallam S.J."/>
            <person name="Gionfriddo C.M."/>
            <person name="Holt K.E."/>
            <person name="Moreau J.W."/>
        </authorList>
    </citation>
    <scope>NUCLEOTIDE SEQUENCE</scope>
    <source>
        <strain evidence="2">SI075_bin30</strain>
    </source>
</reference>
<comment type="caution">
    <text evidence="2">The sequence shown here is derived from an EMBL/GenBank/DDBJ whole genome shotgun (WGS) entry which is preliminary data.</text>
</comment>
<evidence type="ECO:0000256" key="1">
    <source>
        <dbReference type="SAM" id="Phobius"/>
    </source>
</evidence>
<keyword evidence="1" id="KW-1133">Transmembrane helix</keyword>
<keyword evidence="1" id="KW-0812">Transmembrane</keyword>
<dbReference type="Pfam" id="PF13385">
    <property type="entry name" value="Laminin_G_3"/>
    <property type="match status" value="1"/>
</dbReference>
<dbReference type="Proteomes" id="UP000722459">
    <property type="component" value="Unassembled WGS sequence"/>
</dbReference>
<dbReference type="Gene3D" id="2.60.120.200">
    <property type="match status" value="1"/>
</dbReference>
<dbReference type="InterPro" id="IPR013320">
    <property type="entry name" value="ConA-like_dom_sf"/>
</dbReference>
<proteinExistence type="predicted"/>